<protein>
    <submittedName>
        <fullName evidence="3">Uncharacterized protein</fullName>
    </submittedName>
</protein>
<keyword evidence="2" id="KW-0472">Membrane</keyword>
<comment type="caution">
    <text evidence="3">The sequence shown here is derived from an EMBL/GenBank/DDBJ whole genome shotgun (WGS) entry which is preliminary data.</text>
</comment>
<feature type="transmembrane region" description="Helical" evidence="2">
    <location>
        <begin position="45"/>
        <end position="66"/>
    </location>
</feature>
<dbReference type="AlphaFoldDB" id="A0A4Q7TEI7"/>
<organism evidence="3 4">
    <name type="scientific">Microcella alkaliphila</name>
    <dbReference type="NCBI Taxonomy" id="279828"/>
    <lineage>
        <taxon>Bacteria</taxon>
        <taxon>Bacillati</taxon>
        <taxon>Actinomycetota</taxon>
        <taxon>Actinomycetes</taxon>
        <taxon>Micrococcales</taxon>
        <taxon>Microbacteriaceae</taxon>
        <taxon>Microcella</taxon>
    </lineage>
</organism>
<reference evidence="3 4" key="1">
    <citation type="journal article" date="2015" name="Stand. Genomic Sci.">
        <title>Genomic Encyclopedia of Bacterial and Archaeal Type Strains, Phase III: the genomes of soil and plant-associated and newly described type strains.</title>
        <authorList>
            <person name="Whitman W.B."/>
            <person name="Woyke T."/>
            <person name="Klenk H.P."/>
            <person name="Zhou Y."/>
            <person name="Lilburn T.G."/>
            <person name="Beck B.J."/>
            <person name="De Vos P."/>
            <person name="Vandamme P."/>
            <person name="Eisen J.A."/>
            <person name="Garrity G."/>
            <person name="Hugenholtz P."/>
            <person name="Kyrpides N.C."/>
        </authorList>
    </citation>
    <scope>NUCLEOTIDE SEQUENCE [LARGE SCALE GENOMIC DNA]</scope>
    <source>
        <strain evidence="3 4">AC4r</strain>
    </source>
</reference>
<accession>A0A4Q7TEI7</accession>
<dbReference type="OrthoDB" id="5111350at2"/>
<evidence type="ECO:0000256" key="2">
    <source>
        <dbReference type="SAM" id="Phobius"/>
    </source>
</evidence>
<evidence type="ECO:0000313" key="3">
    <source>
        <dbReference type="EMBL" id="RZT58217.1"/>
    </source>
</evidence>
<feature type="compositionally biased region" description="Acidic residues" evidence="1">
    <location>
        <begin position="329"/>
        <end position="338"/>
    </location>
</feature>
<evidence type="ECO:0000256" key="1">
    <source>
        <dbReference type="SAM" id="MobiDB-lite"/>
    </source>
</evidence>
<evidence type="ECO:0000313" key="4">
    <source>
        <dbReference type="Proteomes" id="UP000292408"/>
    </source>
</evidence>
<keyword evidence="2" id="KW-1133">Transmembrane helix</keyword>
<sequence>MNNNQDDLDGRLTRSLAVGAPDLSSDIVTGAPGRRAPRMVNRGRVAQVAAGSLTAVAAVSVGALVIGGSLTGTQPPLFVAASGGDSRIAGAEAATSFDSMPMPWVQYEYVAGDGLSGSGGTGAVYQLQRTGTPDDVLRAVAAQFGVGGSPERSEWYDETYPSYVVGPEDGSAPVVTLSWIGTGNWWYSNPLPYVENPPQPSLAPTGSEAQSLAAEIFAAGGLTIDPAAITLWEDDWQTTATGHLVVNGQRTALEWAVSWAPTGDIQWASGHSIEVVDRGSFGTVSARDAVDRLDDWRWSAAPGPDYQGDMAFIAADASASSGMARSEVELVEPQEPSEELVAPDLGDGSAEPLPGEPGGPPVTVEPGDDGAEPLPQPEPAPEPMPVPEPEPLPEPEVVTVTVDAAESTLLLMWDADGNAWLVPGYAVEMPDGWFAAVVSLVEGVIALPEPIEYGIMPIEEPGGTEEDLQYDR</sequence>
<keyword evidence="2" id="KW-0812">Transmembrane</keyword>
<proteinExistence type="predicted"/>
<feature type="region of interest" description="Disordered" evidence="1">
    <location>
        <begin position="324"/>
        <end position="394"/>
    </location>
</feature>
<keyword evidence="4" id="KW-1185">Reference proteome</keyword>
<dbReference type="EMBL" id="SGXT01000018">
    <property type="protein sequence ID" value="RZT58217.1"/>
    <property type="molecule type" value="Genomic_DNA"/>
</dbReference>
<gene>
    <name evidence="3" type="ORF">EV140_2460</name>
</gene>
<dbReference type="RefSeq" id="WP_130284297.1">
    <property type="nucleotide sequence ID" value="NZ_SGXT01000018.1"/>
</dbReference>
<name>A0A4Q7TEI7_9MICO</name>
<feature type="compositionally biased region" description="Pro residues" evidence="1">
    <location>
        <begin position="374"/>
        <end position="394"/>
    </location>
</feature>
<dbReference type="Proteomes" id="UP000292408">
    <property type="component" value="Unassembled WGS sequence"/>
</dbReference>